<feature type="non-terminal residue" evidence="2">
    <location>
        <position position="1"/>
    </location>
</feature>
<protein>
    <submittedName>
        <fullName evidence="2">Uncharacterized protein</fullName>
    </submittedName>
</protein>
<comment type="caution">
    <text evidence="2">The sequence shown here is derived from an EMBL/GenBank/DDBJ whole genome shotgun (WGS) entry which is preliminary data.</text>
</comment>
<accession>A0A822FK98</accession>
<organism evidence="2 3">
    <name type="scientific">Rotaria socialis</name>
    <dbReference type="NCBI Taxonomy" id="392032"/>
    <lineage>
        <taxon>Eukaryota</taxon>
        <taxon>Metazoa</taxon>
        <taxon>Spiralia</taxon>
        <taxon>Gnathifera</taxon>
        <taxon>Rotifera</taxon>
        <taxon>Eurotatoria</taxon>
        <taxon>Bdelloidea</taxon>
        <taxon>Philodinida</taxon>
        <taxon>Philodinidae</taxon>
        <taxon>Rotaria</taxon>
    </lineage>
</organism>
<gene>
    <name evidence="2" type="ORF">QYT958_LOCUS46252</name>
</gene>
<feature type="compositionally biased region" description="Low complexity" evidence="1">
    <location>
        <begin position="8"/>
        <end position="20"/>
    </location>
</feature>
<sequence>LLVVAVEPTPSNSLSSISPSENDDEEEDEYGTMELDRNPRVDKILRKRNCWYFNL</sequence>
<evidence type="ECO:0000256" key="1">
    <source>
        <dbReference type="SAM" id="MobiDB-lite"/>
    </source>
</evidence>
<feature type="region of interest" description="Disordered" evidence="1">
    <location>
        <begin position="1"/>
        <end position="31"/>
    </location>
</feature>
<feature type="compositionally biased region" description="Acidic residues" evidence="1">
    <location>
        <begin position="21"/>
        <end position="31"/>
    </location>
</feature>
<dbReference type="EMBL" id="CAJOBR010081335">
    <property type="protein sequence ID" value="CAF5124058.1"/>
    <property type="molecule type" value="Genomic_DNA"/>
</dbReference>
<evidence type="ECO:0000313" key="2">
    <source>
        <dbReference type="EMBL" id="CAF5124058.1"/>
    </source>
</evidence>
<name>A0A822FK98_9BILA</name>
<dbReference type="AlphaFoldDB" id="A0A822FK98"/>
<reference evidence="2" key="1">
    <citation type="submission" date="2021-02" db="EMBL/GenBank/DDBJ databases">
        <authorList>
            <person name="Nowell W R."/>
        </authorList>
    </citation>
    <scope>NUCLEOTIDE SEQUENCE</scope>
</reference>
<evidence type="ECO:0000313" key="3">
    <source>
        <dbReference type="Proteomes" id="UP000663848"/>
    </source>
</evidence>
<dbReference type="Proteomes" id="UP000663848">
    <property type="component" value="Unassembled WGS sequence"/>
</dbReference>
<proteinExistence type="predicted"/>